<sequence length="115" mass="13104">MDMNKLLLWKKTWRHLQDKVYVLLLLQGLWLHTTRSTVHGLSQEGEALLQFKGNITDDYNLLANWVDTDVLPCNWTGVTCTGNWVTALNLPDFPISGQVPQDVLGKFNKKASDIH</sequence>
<evidence type="ECO:0000256" key="2">
    <source>
        <dbReference type="ARBA" id="ARBA00022729"/>
    </source>
</evidence>
<evidence type="ECO:0000313" key="5">
    <source>
        <dbReference type="EMBL" id="CAK9255064.1"/>
    </source>
</evidence>
<dbReference type="Gene3D" id="3.80.10.10">
    <property type="entry name" value="Ribonuclease Inhibitor"/>
    <property type="match status" value="1"/>
</dbReference>
<dbReference type="InterPro" id="IPR013210">
    <property type="entry name" value="LRR_N_plant-typ"/>
</dbReference>
<accession>A0ABP0VKU6</accession>
<organism evidence="5 6">
    <name type="scientific">Sphagnum jensenii</name>
    <dbReference type="NCBI Taxonomy" id="128206"/>
    <lineage>
        <taxon>Eukaryota</taxon>
        <taxon>Viridiplantae</taxon>
        <taxon>Streptophyta</taxon>
        <taxon>Embryophyta</taxon>
        <taxon>Bryophyta</taxon>
        <taxon>Sphagnophytina</taxon>
        <taxon>Sphagnopsida</taxon>
        <taxon>Sphagnales</taxon>
        <taxon>Sphagnaceae</taxon>
        <taxon>Sphagnum</taxon>
    </lineage>
</organism>
<dbReference type="PANTHER" id="PTHR48060">
    <property type="entry name" value="DNA DAMAGE-REPAIR/TOLERATION PROTEIN DRT100"/>
    <property type="match status" value="1"/>
</dbReference>
<protein>
    <recommendedName>
        <fullName evidence="4">Leucine-rich repeat-containing N-terminal plant-type domain-containing protein</fullName>
    </recommendedName>
</protein>
<evidence type="ECO:0000313" key="6">
    <source>
        <dbReference type="Proteomes" id="UP001497444"/>
    </source>
</evidence>
<dbReference type="Pfam" id="PF08263">
    <property type="entry name" value="LRRNT_2"/>
    <property type="match status" value="1"/>
</dbReference>
<name>A0ABP0VKU6_9BRYO</name>
<gene>
    <name evidence="5" type="ORF">CSSPJE1EN1_LOCUS542</name>
</gene>
<dbReference type="InterPro" id="IPR032675">
    <property type="entry name" value="LRR_dom_sf"/>
</dbReference>
<dbReference type="SUPFAM" id="SSF52058">
    <property type="entry name" value="L domain-like"/>
    <property type="match status" value="1"/>
</dbReference>
<dbReference type="EMBL" id="OZ020096">
    <property type="protein sequence ID" value="CAK9255064.1"/>
    <property type="molecule type" value="Genomic_DNA"/>
</dbReference>
<keyword evidence="2" id="KW-0732">Signal</keyword>
<reference evidence="5 6" key="1">
    <citation type="submission" date="2024-02" db="EMBL/GenBank/DDBJ databases">
        <authorList>
            <consortium name="ELIXIR-Norway"/>
            <consortium name="Elixir Norway"/>
        </authorList>
    </citation>
    <scope>NUCLEOTIDE SEQUENCE [LARGE SCALE GENOMIC DNA]</scope>
</reference>
<keyword evidence="1" id="KW-0433">Leucine-rich repeat</keyword>
<dbReference type="InterPro" id="IPR053211">
    <property type="entry name" value="DNA_repair-toleration"/>
</dbReference>
<proteinExistence type="predicted"/>
<dbReference type="Proteomes" id="UP001497444">
    <property type="component" value="Chromosome 1"/>
</dbReference>
<evidence type="ECO:0000256" key="3">
    <source>
        <dbReference type="ARBA" id="ARBA00022737"/>
    </source>
</evidence>
<keyword evidence="6" id="KW-1185">Reference proteome</keyword>
<keyword evidence="3" id="KW-0677">Repeat</keyword>
<evidence type="ECO:0000256" key="1">
    <source>
        <dbReference type="ARBA" id="ARBA00022614"/>
    </source>
</evidence>
<evidence type="ECO:0000259" key="4">
    <source>
        <dbReference type="Pfam" id="PF08263"/>
    </source>
</evidence>
<dbReference type="PANTHER" id="PTHR48060:SF21">
    <property type="entry name" value="L DOMAIN-LIKE PROTEIN"/>
    <property type="match status" value="1"/>
</dbReference>
<feature type="domain" description="Leucine-rich repeat-containing N-terminal plant-type" evidence="4">
    <location>
        <begin position="42"/>
        <end position="81"/>
    </location>
</feature>